<feature type="coiled-coil region" evidence="8">
    <location>
        <begin position="305"/>
        <end position="332"/>
    </location>
</feature>
<dbReference type="PANTHER" id="PTHR11879">
    <property type="entry name" value="ASPARTATE AMINOTRANSFERASE"/>
    <property type="match status" value="1"/>
</dbReference>
<evidence type="ECO:0000256" key="5">
    <source>
        <dbReference type="ARBA" id="ARBA00022679"/>
    </source>
</evidence>
<keyword evidence="6" id="KW-0663">Pyridoxal phosphate</keyword>
<dbReference type="InterPro" id="IPR000796">
    <property type="entry name" value="Asp_trans"/>
</dbReference>
<protein>
    <recommendedName>
        <fullName evidence="7">Aminotransferase</fullName>
        <ecNumber evidence="7">2.6.1.-</ecNumber>
    </recommendedName>
</protein>
<dbReference type="GO" id="GO:0004838">
    <property type="term" value="F:L-tyrosine-2-oxoglutarate transaminase activity"/>
    <property type="evidence" value="ECO:0007669"/>
    <property type="project" value="TreeGrafter"/>
</dbReference>
<dbReference type="GO" id="GO:0042802">
    <property type="term" value="F:identical protein binding"/>
    <property type="evidence" value="ECO:0007669"/>
    <property type="project" value="TreeGrafter"/>
</dbReference>
<evidence type="ECO:0000256" key="1">
    <source>
        <dbReference type="ARBA" id="ARBA00001933"/>
    </source>
</evidence>
<dbReference type="PANTHER" id="PTHR11879:SF22">
    <property type="entry name" value="ASPARTATE AMINOTRANSFERASE, MITOCHONDRIAL"/>
    <property type="match status" value="1"/>
</dbReference>
<evidence type="ECO:0000313" key="12">
    <source>
        <dbReference type="Proteomes" id="UP000215450"/>
    </source>
</evidence>
<reference evidence="12" key="2">
    <citation type="submission" date="2017-06" db="EMBL/GenBank/DDBJ databases">
        <authorList>
            <person name="Laurent S."/>
        </authorList>
    </citation>
    <scope>NUCLEOTIDE SEQUENCE [LARGE SCALE GENOMIC DNA]</scope>
</reference>
<evidence type="ECO:0000256" key="7">
    <source>
        <dbReference type="RuleBase" id="RU000481"/>
    </source>
</evidence>
<dbReference type="NCBIfam" id="NF006719">
    <property type="entry name" value="PRK09257.1"/>
    <property type="match status" value="1"/>
</dbReference>
<dbReference type="RefSeq" id="WP_095063347.1">
    <property type="nucleotide sequence ID" value="NZ_FXUV02000054.1"/>
</dbReference>
<evidence type="ECO:0000313" key="11">
    <source>
        <dbReference type="EMBL" id="SNB81180.1"/>
    </source>
</evidence>
<dbReference type="PRINTS" id="PR00799">
    <property type="entry name" value="TRANSAMINASE"/>
</dbReference>
<dbReference type="GO" id="GO:0005829">
    <property type="term" value="C:cytosol"/>
    <property type="evidence" value="ECO:0007669"/>
    <property type="project" value="TreeGrafter"/>
</dbReference>
<evidence type="ECO:0000256" key="8">
    <source>
        <dbReference type="SAM" id="Coils"/>
    </source>
</evidence>
<dbReference type="Pfam" id="PF00155">
    <property type="entry name" value="Aminotran_1_2"/>
    <property type="match status" value="1"/>
</dbReference>
<dbReference type="STRING" id="1522312.GCA_900177895_01870"/>
<dbReference type="AlphaFoldDB" id="A0A238TD10"/>
<dbReference type="InterPro" id="IPR015421">
    <property type="entry name" value="PyrdxlP-dep_Trfase_major"/>
</dbReference>
<dbReference type="Gene3D" id="3.40.640.10">
    <property type="entry name" value="Type I PLP-dependent aspartate aminotransferase-like (Major domain)"/>
    <property type="match status" value="1"/>
</dbReference>
<dbReference type="OrthoDB" id="9766445at2"/>
<accession>A0A238TD10</accession>
<organism evidence="11 12">
    <name type="scientific">Kingella negevensis</name>
    <dbReference type="NCBI Taxonomy" id="1522312"/>
    <lineage>
        <taxon>Bacteria</taxon>
        <taxon>Pseudomonadati</taxon>
        <taxon>Pseudomonadota</taxon>
        <taxon>Betaproteobacteria</taxon>
        <taxon>Neisseriales</taxon>
        <taxon>Neisseriaceae</taxon>
        <taxon>Kingella</taxon>
    </lineage>
</organism>
<keyword evidence="8" id="KW-0175">Coiled coil</keyword>
<evidence type="ECO:0000256" key="2">
    <source>
        <dbReference type="ARBA" id="ARBA00007441"/>
    </source>
</evidence>
<evidence type="ECO:0000256" key="4">
    <source>
        <dbReference type="ARBA" id="ARBA00022576"/>
    </source>
</evidence>
<feature type="domain" description="Aminotransferase class I/classII large" evidence="9">
    <location>
        <begin position="28"/>
        <end position="393"/>
    </location>
</feature>
<dbReference type="PROSITE" id="PS00105">
    <property type="entry name" value="AA_TRANSFER_CLASS_1"/>
    <property type="match status" value="1"/>
</dbReference>
<dbReference type="FunFam" id="3.90.1150.10:FF:000001">
    <property type="entry name" value="Aspartate aminotransferase"/>
    <property type="match status" value="1"/>
</dbReference>
<dbReference type="GO" id="GO:0030170">
    <property type="term" value="F:pyridoxal phosphate binding"/>
    <property type="evidence" value="ECO:0007669"/>
    <property type="project" value="InterPro"/>
</dbReference>
<keyword evidence="12" id="KW-1185">Reference proteome</keyword>
<dbReference type="EMBL" id="FXUV01000063">
    <property type="protein sequence ID" value="SMQ13392.1"/>
    <property type="molecule type" value="Genomic_DNA"/>
</dbReference>
<gene>
    <name evidence="11" type="primary">aspC</name>
    <name evidence="11" type="ORF">KEBURONENSIS_00435</name>
    <name evidence="10" type="ORF">KEBURONENSIS_00531</name>
</gene>
<sequence>MFFDHIQSAPADPILGLGEAFKAEQRSEKVNLGIGVYKDAQGKTPILKAVKEAETRLLAQENTKNYLTIDGVAAYNAATQVLLFGENHEIIANKRAKTAQSLGGTGALRIAAEFIKRQSGAKKVWISAPTWPNHNAIFKAVGMEIADYRYYDKTTHSLDWDGLLADLAQAERGDVLLLHGCCHNPTGIDPTPEQWETLAKMSAEKGWLPLFDFAYQGFANGLEEDAYGLRAFAQHNPEMLIASSYSKNFGMYNERVGAFTLVAANEETAVRAFSQVKTIIRTLYSNPASHGGTAVAIVLQDAELKAQWEAELNEMRARIKAMRQKFVDLLKECGAEQDFSFIVQQNGMFSFSGLTAEQVDRLKDEFAIYAVRSGRINVAGITDDNIRYLSESIVKVL</sequence>
<comment type="cofactor">
    <cofactor evidence="1 7">
        <name>pyridoxal 5'-phosphate</name>
        <dbReference type="ChEBI" id="CHEBI:597326"/>
    </cofactor>
</comment>
<reference evidence="11" key="3">
    <citation type="submission" date="2017-06" db="EMBL/GenBank/DDBJ databases">
        <authorList>
            <person name="Kim H.J."/>
            <person name="Triplett B.A."/>
        </authorList>
    </citation>
    <scope>NUCLEOTIDE SEQUENCE [LARGE SCALE GENOMIC DNA]</scope>
    <source>
        <strain evidence="11">Kingella_eburonensis</strain>
    </source>
</reference>
<comment type="subunit">
    <text evidence="3">Homodimer.</text>
</comment>
<dbReference type="EC" id="2.6.1.-" evidence="7"/>
<dbReference type="EMBL" id="FXUV02000054">
    <property type="protein sequence ID" value="SNB81180.1"/>
    <property type="molecule type" value="Genomic_DNA"/>
</dbReference>
<evidence type="ECO:0000256" key="3">
    <source>
        <dbReference type="ARBA" id="ARBA00011738"/>
    </source>
</evidence>
<dbReference type="Proteomes" id="UP000215450">
    <property type="component" value="Unassembled WGS sequence"/>
</dbReference>
<proteinExistence type="inferred from homology"/>
<dbReference type="SUPFAM" id="SSF53383">
    <property type="entry name" value="PLP-dependent transferases"/>
    <property type="match status" value="1"/>
</dbReference>
<dbReference type="InterPro" id="IPR004839">
    <property type="entry name" value="Aminotransferase_I/II_large"/>
</dbReference>
<reference evidence="10" key="1">
    <citation type="submission" date="2017-05" db="EMBL/GenBank/DDBJ databases">
        <authorList>
            <person name="Song R."/>
            <person name="Chenine A.L."/>
            <person name="Ruprecht R.M."/>
        </authorList>
    </citation>
    <scope>NUCLEOTIDE SEQUENCE</scope>
    <source>
        <strain evidence="10">Kingella_eburonensis</strain>
    </source>
</reference>
<dbReference type="InterPro" id="IPR015422">
    <property type="entry name" value="PyrdxlP-dep_Trfase_small"/>
</dbReference>
<dbReference type="GO" id="GO:0033585">
    <property type="term" value="P:L-phenylalanine biosynthetic process from chorismate via phenylpyruvate"/>
    <property type="evidence" value="ECO:0007669"/>
    <property type="project" value="TreeGrafter"/>
</dbReference>
<dbReference type="FunFam" id="3.40.640.10:FF:000015">
    <property type="entry name" value="Aspartate aminotransferase"/>
    <property type="match status" value="1"/>
</dbReference>
<evidence type="ECO:0000256" key="6">
    <source>
        <dbReference type="ARBA" id="ARBA00022898"/>
    </source>
</evidence>
<keyword evidence="4 7" id="KW-0032">Aminotransferase</keyword>
<comment type="similarity">
    <text evidence="2 7">Belongs to the class-I pyridoxal-phosphate-dependent aminotransferase family.</text>
</comment>
<keyword evidence="5 7" id="KW-0808">Transferase</keyword>
<evidence type="ECO:0000259" key="9">
    <source>
        <dbReference type="Pfam" id="PF00155"/>
    </source>
</evidence>
<dbReference type="Gene3D" id="3.90.1150.10">
    <property type="entry name" value="Aspartate Aminotransferase, domain 1"/>
    <property type="match status" value="1"/>
</dbReference>
<evidence type="ECO:0000313" key="10">
    <source>
        <dbReference type="EMBL" id="SMQ13392.1"/>
    </source>
</evidence>
<name>A0A238TD10_9NEIS</name>
<dbReference type="InterPro" id="IPR004838">
    <property type="entry name" value="NHTrfase_class1_PyrdxlP-BS"/>
</dbReference>
<dbReference type="InterPro" id="IPR015424">
    <property type="entry name" value="PyrdxlP-dep_Trfase"/>
</dbReference>
<dbReference type="CDD" id="cd00609">
    <property type="entry name" value="AAT_like"/>
    <property type="match status" value="1"/>
</dbReference>